<dbReference type="Pfam" id="PF18972">
    <property type="entry name" value="Wheel"/>
    <property type="match status" value="1"/>
</dbReference>
<dbReference type="PANTHER" id="PTHR46035">
    <property type="entry name" value="TETRATRICOPEPTIDE REPEAT PROTEIN 4"/>
    <property type="match status" value="1"/>
</dbReference>
<feature type="domain" description="Cns1/TTC4 wheel" evidence="6">
    <location>
        <begin position="273"/>
        <end position="382"/>
    </location>
</feature>
<reference evidence="7" key="1">
    <citation type="journal article" date="2020" name="Stud. Mycol.">
        <title>101 Dothideomycetes genomes: a test case for predicting lifestyles and emergence of pathogens.</title>
        <authorList>
            <person name="Haridas S."/>
            <person name="Albert R."/>
            <person name="Binder M."/>
            <person name="Bloem J."/>
            <person name="Labutti K."/>
            <person name="Salamov A."/>
            <person name="Andreopoulos B."/>
            <person name="Baker S."/>
            <person name="Barry K."/>
            <person name="Bills G."/>
            <person name="Bluhm B."/>
            <person name="Cannon C."/>
            <person name="Castanera R."/>
            <person name="Culley D."/>
            <person name="Daum C."/>
            <person name="Ezra D."/>
            <person name="Gonzalez J."/>
            <person name="Henrissat B."/>
            <person name="Kuo A."/>
            <person name="Liang C."/>
            <person name="Lipzen A."/>
            <person name="Lutzoni F."/>
            <person name="Magnuson J."/>
            <person name="Mondo S."/>
            <person name="Nolan M."/>
            <person name="Ohm R."/>
            <person name="Pangilinan J."/>
            <person name="Park H.-J."/>
            <person name="Ramirez L."/>
            <person name="Alfaro M."/>
            <person name="Sun H."/>
            <person name="Tritt A."/>
            <person name="Yoshinaga Y."/>
            <person name="Zwiers L.-H."/>
            <person name="Turgeon B."/>
            <person name="Goodwin S."/>
            <person name="Spatafora J."/>
            <person name="Crous P."/>
            <person name="Grigoriev I."/>
        </authorList>
    </citation>
    <scope>NUCLEOTIDE SEQUENCE</scope>
    <source>
        <strain evidence="7">CBS 627.86</strain>
    </source>
</reference>
<name>A0A6A5ZA30_9PLEO</name>
<feature type="repeat" description="TPR" evidence="4">
    <location>
        <begin position="172"/>
        <end position="205"/>
    </location>
</feature>
<keyword evidence="2 4" id="KW-0802">TPR repeat</keyword>
<dbReference type="GO" id="GO:0005829">
    <property type="term" value="C:cytosol"/>
    <property type="evidence" value="ECO:0007669"/>
    <property type="project" value="TreeGrafter"/>
</dbReference>
<dbReference type="PANTHER" id="PTHR46035:SF1">
    <property type="entry name" value="TETRATRICOPEPTIDE REPEAT PROTEIN 4"/>
    <property type="match status" value="1"/>
</dbReference>
<gene>
    <name evidence="7" type="ORF">BDV96DRAFT_492897</name>
</gene>
<dbReference type="CDD" id="cd21381">
    <property type="entry name" value="CTWD_TTC4"/>
    <property type="match status" value="1"/>
</dbReference>
<evidence type="ECO:0000256" key="4">
    <source>
        <dbReference type="PROSITE-ProRule" id="PRU00339"/>
    </source>
</evidence>
<evidence type="ECO:0000256" key="3">
    <source>
        <dbReference type="ARBA" id="ARBA00023602"/>
    </source>
</evidence>
<dbReference type="Gene3D" id="1.25.40.10">
    <property type="entry name" value="Tetratricopeptide repeat domain"/>
    <property type="match status" value="1"/>
</dbReference>
<organism evidence="7 8">
    <name type="scientific">Lophiotrema nucula</name>
    <dbReference type="NCBI Taxonomy" id="690887"/>
    <lineage>
        <taxon>Eukaryota</taxon>
        <taxon>Fungi</taxon>
        <taxon>Dikarya</taxon>
        <taxon>Ascomycota</taxon>
        <taxon>Pezizomycotina</taxon>
        <taxon>Dothideomycetes</taxon>
        <taxon>Pleosporomycetidae</taxon>
        <taxon>Pleosporales</taxon>
        <taxon>Lophiotremataceae</taxon>
        <taxon>Lophiotrema</taxon>
    </lineage>
</organism>
<keyword evidence="1" id="KW-0677">Repeat</keyword>
<evidence type="ECO:0000313" key="7">
    <source>
        <dbReference type="EMBL" id="KAF2115291.1"/>
    </source>
</evidence>
<dbReference type="InterPro" id="IPR019734">
    <property type="entry name" value="TPR_rpt"/>
</dbReference>
<evidence type="ECO:0000259" key="6">
    <source>
        <dbReference type="Pfam" id="PF18972"/>
    </source>
</evidence>
<dbReference type="OrthoDB" id="420195at2759"/>
<dbReference type="InterPro" id="IPR011990">
    <property type="entry name" value="TPR-like_helical_dom_sf"/>
</dbReference>
<evidence type="ECO:0000313" key="8">
    <source>
        <dbReference type="Proteomes" id="UP000799770"/>
    </source>
</evidence>
<feature type="region of interest" description="Disordered" evidence="5">
    <location>
        <begin position="1"/>
        <end position="31"/>
    </location>
</feature>
<dbReference type="SMART" id="SM00028">
    <property type="entry name" value="TPR"/>
    <property type="match status" value="3"/>
</dbReference>
<protein>
    <recommendedName>
        <fullName evidence="6">Cns1/TTC4 wheel domain-containing protein</fullName>
    </recommendedName>
</protein>
<dbReference type="PROSITE" id="PS50005">
    <property type="entry name" value="TPR"/>
    <property type="match status" value="1"/>
</dbReference>
<accession>A0A6A5ZA30</accession>
<dbReference type="GO" id="GO:0051879">
    <property type="term" value="F:Hsp90 protein binding"/>
    <property type="evidence" value="ECO:0007669"/>
    <property type="project" value="InterPro"/>
</dbReference>
<dbReference type="AlphaFoldDB" id="A0A6A5ZA30"/>
<dbReference type="InterPro" id="IPR044059">
    <property type="entry name" value="Csn1/TTC4_wheel"/>
</dbReference>
<dbReference type="EMBL" id="ML977323">
    <property type="protein sequence ID" value="KAF2115291.1"/>
    <property type="molecule type" value="Genomic_DNA"/>
</dbReference>
<dbReference type="GO" id="GO:0030544">
    <property type="term" value="F:Hsp70 protein binding"/>
    <property type="evidence" value="ECO:0007669"/>
    <property type="project" value="TreeGrafter"/>
</dbReference>
<comment type="similarity">
    <text evidence="3">Belongs to the TTC4 family.</text>
</comment>
<proteinExistence type="inferred from homology"/>
<sequence length="389" mass="42930">MASKATGKNGLQPSAPLPPAMAELQSQSTEKVLEEMNRLPLFMTTLDETDGDGNENPGLEALKALAYEGTRAEIAQNFREQGNECARAKQWTDAKEFYDKAIAALRGPQQAPEPDAEQQIVEELDPEVEAKKEKEIEEACYINRALCNLEKKNYGSCIRDCASTLRVNPRNVKALYRSGSACLALDKLAEAVDACNHGLDLDPTNTSLKSLSSKITTRQAYIASVEKARQEREQKAASEKATLKLALKSRGVLARSTDQAPDMEDAAIKLAQPLDPSSELTFPVLLLYPAHSQTDFIKAFSEKEKLELHLEYIFPLPWDEDHEYTVDNVETYMETAAGGLIKAGKKMALGTILGSGKVEVTDGLVRISVLPKSRATGWIEEFKRRKPKN</sequence>
<dbReference type="SUPFAM" id="SSF48452">
    <property type="entry name" value="TPR-like"/>
    <property type="match status" value="1"/>
</dbReference>
<evidence type="ECO:0000256" key="5">
    <source>
        <dbReference type="SAM" id="MobiDB-lite"/>
    </source>
</evidence>
<dbReference type="GO" id="GO:0005634">
    <property type="term" value="C:nucleus"/>
    <property type="evidence" value="ECO:0007669"/>
    <property type="project" value="TreeGrafter"/>
</dbReference>
<keyword evidence="8" id="KW-1185">Reference proteome</keyword>
<dbReference type="Proteomes" id="UP000799770">
    <property type="component" value="Unassembled WGS sequence"/>
</dbReference>
<dbReference type="GO" id="GO:0006457">
    <property type="term" value="P:protein folding"/>
    <property type="evidence" value="ECO:0007669"/>
    <property type="project" value="TreeGrafter"/>
</dbReference>
<evidence type="ECO:0000256" key="1">
    <source>
        <dbReference type="ARBA" id="ARBA00022737"/>
    </source>
</evidence>
<evidence type="ECO:0000256" key="2">
    <source>
        <dbReference type="ARBA" id="ARBA00022803"/>
    </source>
</evidence>
<dbReference type="FunFam" id="1.25.40.10:FF:000611">
    <property type="entry name" value="TPR repeat protein"/>
    <property type="match status" value="1"/>
</dbReference>